<sequence length="363" mass="39274">MIERVGRDRTDDAPGLRTAGDDPPATATAARRERRVAAGVEELDRWLCDQVAQGLAHTHHAPPSMWEDVARRLVDAQAGALASRVRELGSLPADGRPERLLEEYALLRLLVTAFRRLDELPAPLRATVRSRVGFTVSQEEVLAGDTVQDHWYVAGCRDVEQDRLITRRVWLRGRETGRSALVLSFAAPRRTPRQARGAPGRTPVPPGREPGAPGREPGAPEGPGRALDSSLVVGDTVDAELAFYPGALPLRALVAARHAAPVRRPPRGTTVPGLLREYADALALDPWLERWPAVLSGVRPARDEAGRPCLVDADGAALPLRASDVWRLWAVSGGRPLTVSGEWSPRGLVPLSAWQAEEGAVAL</sequence>
<protein>
    <recommendedName>
        <fullName evidence="4">SWIM zinc finger family protein</fullName>
    </recommendedName>
</protein>
<accession>A0ABP3GAA9</accession>
<comment type="caution">
    <text evidence="2">The sequence shown here is derived from an EMBL/GenBank/DDBJ whole genome shotgun (WGS) entry which is preliminary data.</text>
</comment>
<name>A0ABP3GAA9_9ACTN</name>
<feature type="compositionally biased region" description="Basic and acidic residues" evidence="1">
    <location>
        <begin position="1"/>
        <end position="14"/>
    </location>
</feature>
<evidence type="ECO:0000313" key="2">
    <source>
        <dbReference type="EMBL" id="GAA0339872.1"/>
    </source>
</evidence>
<feature type="region of interest" description="Disordered" evidence="1">
    <location>
        <begin position="185"/>
        <end position="229"/>
    </location>
</feature>
<dbReference type="RefSeq" id="WP_252809196.1">
    <property type="nucleotide sequence ID" value="NZ_BAAABM010000022.1"/>
</dbReference>
<dbReference type="Proteomes" id="UP001501822">
    <property type="component" value="Unassembled WGS sequence"/>
</dbReference>
<feature type="compositionally biased region" description="Low complexity" evidence="1">
    <location>
        <begin position="17"/>
        <end position="29"/>
    </location>
</feature>
<dbReference type="EMBL" id="BAAABM010000022">
    <property type="protein sequence ID" value="GAA0339872.1"/>
    <property type="molecule type" value="Genomic_DNA"/>
</dbReference>
<evidence type="ECO:0000256" key="1">
    <source>
        <dbReference type="SAM" id="MobiDB-lite"/>
    </source>
</evidence>
<proteinExistence type="predicted"/>
<evidence type="ECO:0008006" key="4">
    <source>
        <dbReference type="Google" id="ProtNLM"/>
    </source>
</evidence>
<reference evidence="3" key="1">
    <citation type="journal article" date="2019" name="Int. J. Syst. Evol. Microbiol.">
        <title>The Global Catalogue of Microorganisms (GCM) 10K type strain sequencing project: providing services to taxonomists for standard genome sequencing and annotation.</title>
        <authorList>
            <consortium name="The Broad Institute Genomics Platform"/>
            <consortium name="The Broad Institute Genome Sequencing Center for Infectious Disease"/>
            <person name="Wu L."/>
            <person name="Ma J."/>
        </authorList>
    </citation>
    <scope>NUCLEOTIDE SEQUENCE [LARGE SCALE GENOMIC DNA]</scope>
    <source>
        <strain evidence="3">JCM 3146</strain>
    </source>
</reference>
<organism evidence="2 3">
    <name type="scientific">Actinoallomurus spadix</name>
    <dbReference type="NCBI Taxonomy" id="79912"/>
    <lineage>
        <taxon>Bacteria</taxon>
        <taxon>Bacillati</taxon>
        <taxon>Actinomycetota</taxon>
        <taxon>Actinomycetes</taxon>
        <taxon>Streptosporangiales</taxon>
        <taxon>Thermomonosporaceae</taxon>
        <taxon>Actinoallomurus</taxon>
    </lineage>
</organism>
<keyword evidence="3" id="KW-1185">Reference proteome</keyword>
<feature type="compositionally biased region" description="Low complexity" evidence="1">
    <location>
        <begin position="209"/>
        <end position="226"/>
    </location>
</feature>
<evidence type="ECO:0000313" key="3">
    <source>
        <dbReference type="Proteomes" id="UP001501822"/>
    </source>
</evidence>
<gene>
    <name evidence="2" type="ORF">GCM10010151_31880</name>
</gene>
<feature type="region of interest" description="Disordered" evidence="1">
    <location>
        <begin position="1"/>
        <end position="30"/>
    </location>
</feature>